<dbReference type="AlphaFoldDB" id="A0A508X6L2"/>
<feature type="domain" description="Nucleotidyltransferase-like" evidence="1">
    <location>
        <begin position="1"/>
        <end position="44"/>
    </location>
</feature>
<accession>A0A508X6L2</accession>
<evidence type="ECO:0000259" key="1">
    <source>
        <dbReference type="Pfam" id="PF12281"/>
    </source>
</evidence>
<gene>
    <name evidence="2" type="ORF">EMEDMD4_840004</name>
</gene>
<proteinExistence type="predicted"/>
<protein>
    <recommendedName>
        <fullName evidence="1">Nucleotidyltransferase-like domain-containing protein</fullName>
    </recommendedName>
</protein>
<name>A0A508X6L2_9HYPH</name>
<sequence length="100" mass="11286">MRTVLLHREGVSVLVPAPERYAVHKLIVASRRLADALGRAKTRQGEILTNVYEEAWERGSSWQEAIRQGIAMLPKAGMRRCAIALENCHDRQQASEPIRP</sequence>
<dbReference type="Pfam" id="PF12281">
    <property type="entry name" value="NTP_transf_8"/>
    <property type="match status" value="1"/>
</dbReference>
<organism evidence="2">
    <name type="scientific">Sinorhizobium medicae</name>
    <dbReference type="NCBI Taxonomy" id="110321"/>
    <lineage>
        <taxon>Bacteria</taxon>
        <taxon>Pseudomonadati</taxon>
        <taxon>Pseudomonadota</taxon>
        <taxon>Alphaproteobacteria</taxon>
        <taxon>Hyphomicrobiales</taxon>
        <taxon>Rhizobiaceae</taxon>
        <taxon>Sinorhizobium/Ensifer group</taxon>
        <taxon>Sinorhizobium</taxon>
    </lineage>
</organism>
<dbReference type="Proteomes" id="UP000507954">
    <property type="component" value="Unassembled WGS sequence"/>
</dbReference>
<dbReference type="InterPro" id="IPR058575">
    <property type="entry name" value="NTP_transf_8_dom"/>
</dbReference>
<evidence type="ECO:0000313" key="2">
    <source>
        <dbReference type="EMBL" id="VTZ65495.1"/>
    </source>
</evidence>
<dbReference type="EMBL" id="CABFNB010000155">
    <property type="protein sequence ID" value="VTZ65495.1"/>
    <property type="molecule type" value="Genomic_DNA"/>
</dbReference>
<reference evidence="2" key="1">
    <citation type="submission" date="2019-06" db="EMBL/GenBank/DDBJ databases">
        <authorList>
            <person name="Le Quere A."/>
            <person name="Colella S."/>
        </authorList>
    </citation>
    <scope>NUCLEOTIDE SEQUENCE</scope>
    <source>
        <strain evidence="2">EmedicaeMD41</strain>
    </source>
</reference>